<feature type="compositionally biased region" description="Polar residues" evidence="1">
    <location>
        <begin position="500"/>
        <end position="510"/>
    </location>
</feature>
<dbReference type="EMBL" id="JBBPBK010000014">
    <property type="protein sequence ID" value="KAK9270115.1"/>
    <property type="molecule type" value="Genomic_DNA"/>
</dbReference>
<organism evidence="2 3">
    <name type="scientific">Liquidambar formosana</name>
    <name type="common">Formosan gum</name>
    <dbReference type="NCBI Taxonomy" id="63359"/>
    <lineage>
        <taxon>Eukaryota</taxon>
        <taxon>Viridiplantae</taxon>
        <taxon>Streptophyta</taxon>
        <taxon>Embryophyta</taxon>
        <taxon>Tracheophyta</taxon>
        <taxon>Spermatophyta</taxon>
        <taxon>Magnoliopsida</taxon>
        <taxon>eudicotyledons</taxon>
        <taxon>Gunneridae</taxon>
        <taxon>Pentapetalae</taxon>
        <taxon>Saxifragales</taxon>
        <taxon>Altingiaceae</taxon>
        <taxon>Liquidambar</taxon>
    </lineage>
</organism>
<dbReference type="PANTHER" id="PTHR33472:SF24">
    <property type="entry name" value="VEGETATIVE CELL WALL PROTEIN GP1-LIKE"/>
    <property type="match status" value="1"/>
</dbReference>
<feature type="region of interest" description="Disordered" evidence="1">
    <location>
        <begin position="581"/>
        <end position="611"/>
    </location>
</feature>
<feature type="compositionally biased region" description="Pro residues" evidence="1">
    <location>
        <begin position="88"/>
        <end position="97"/>
    </location>
</feature>
<evidence type="ECO:0000313" key="2">
    <source>
        <dbReference type="EMBL" id="KAK9270115.1"/>
    </source>
</evidence>
<feature type="compositionally biased region" description="Low complexity" evidence="1">
    <location>
        <begin position="40"/>
        <end position="75"/>
    </location>
</feature>
<dbReference type="AlphaFoldDB" id="A0AAP0NBR2"/>
<feature type="compositionally biased region" description="Basic and acidic residues" evidence="1">
    <location>
        <begin position="461"/>
        <end position="488"/>
    </location>
</feature>
<reference evidence="2 3" key="1">
    <citation type="journal article" date="2024" name="Plant J.">
        <title>Genome sequences and population genomics reveal climatic adaptation and genomic divergence between two closely related sweetgum species.</title>
        <authorList>
            <person name="Xu W.Q."/>
            <person name="Ren C.Q."/>
            <person name="Zhang X.Y."/>
            <person name="Comes H.P."/>
            <person name="Liu X.H."/>
            <person name="Li Y.G."/>
            <person name="Kettle C.J."/>
            <person name="Jalonen R."/>
            <person name="Gaisberger H."/>
            <person name="Ma Y.Z."/>
            <person name="Qiu Y.X."/>
        </authorList>
    </citation>
    <scope>NUCLEOTIDE SEQUENCE [LARGE SCALE GENOMIC DNA]</scope>
    <source>
        <strain evidence="2">Hangzhou</strain>
    </source>
</reference>
<accession>A0AAP0NBR2</accession>
<feature type="compositionally biased region" description="Polar residues" evidence="1">
    <location>
        <begin position="600"/>
        <end position="611"/>
    </location>
</feature>
<dbReference type="Proteomes" id="UP001415857">
    <property type="component" value="Unassembled WGS sequence"/>
</dbReference>
<feature type="compositionally biased region" description="Low complexity" evidence="1">
    <location>
        <begin position="251"/>
        <end position="264"/>
    </location>
</feature>
<feature type="region of interest" description="Disordered" evidence="1">
    <location>
        <begin position="1"/>
        <end position="520"/>
    </location>
</feature>
<feature type="compositionally biased region" description="Low complexity" evidence="1">
    <location>
        <begin position="195"/>
        <end position="205"/>
    </location>
</feature>
<feature type="compositionally biased region" description="Polar residues" evidence="1">
    <location>
        <begin position="647"/>
        <end position="661"/>
    </location>
</feature>
<gene>
    <name evidence="2" type="ORF">L1049_025689</name>
</gene>
<feature type="compositionally biased region" description="Basic and acidic residues" evidence="1">
    <location>
        <begin position="399"/>
        <end position="424"/>
    </location>
</feature>
<dbReference type="PANTHER" id="PTHR33472">
    <property type="entry name" value="OS01G0106600 PROTEIN"/>
    <property type="match status" value="1"/>
</dbReference>
<protein>
    <recommendedName>
        <fullName evidence="4">Proteoglycan 4-like</fullName>
    </recommendedName>
</protein>
<name>A0AAP0NBR2_LIQFO</name>
<feature type="compositionally biased region" description="Low complexity" evidence="1">
    <location>
        <begin position="152"/>
        <end position="179"/>
    </location>
</feature>
<feature type="compositionally biased region" description="Low complexity" evidence="1">
    <location>
        <begin position="220"/>
        <end position="237"/>
    </location>
</feature>
<feature type="region of interest" description="Disordered" evidence="1">
    <location>
        <begin position="646"/>
        <end position="665"/>
    </location>
</feature>
<sequence length="729" mass="78913">MAEQRQPFRFRLPWLPAPRSSAPTQAPRPTVETQARRPTVETQAPTQPTTTTIPTQRPTVGTQAPTQPTTTTIPTQRPPFRPAGIAPTQPPPPPQAQAPPRTESQPSSPVRGATESRVTSQPASPSPRATETRVTSQPESPSRATTESRVTSQPSSPSRAAPQSRASSLPPSPSRAAPQTRPASLPQFPSRTVSQPQPALQTAPQPRSPSRLAPQPAGRTSSQPSSPSQTTSQLQPTAGLVPQPPSPPKKLQPTTQESSQQTPSPTQPPSSVSEREEQKPALSQLESQEPQSKIETTSEIVSNSQKEPQSKIETASEIISDSHKQPQSKTEITSEIVSNSQKQTPIETTSQPDGAATQPSYASGPVAVAAPTSKADPEAPAPPQISDSSTIKTGPKPLPESERKSEETKERKEIVQENREEEKINGPASEEPIQRTITELLTGALGSKIQTKEQPIVTFQKEQKQQEKQEVPERKETLTASGSHEKQFKTVFSTPRMDRNNVSQSHQKPGTFTGERANLHKGIREDISKFVHKMGTGDPKQLMSGKPASVITLAGENRGATMHLGSESGKKEVSVHIRRGYKINPDESAEATTDGEGSSKGRSSKNSMTKENLATKAYVNSNTQSINNSILFNGSVTERNPGVQLALSGNPTEPINSNGETESLETRKAEFNITPAEKLTYEPTVRRRCLRGLFLESSDSDPDNPEKPRRHGCRYSCGEKREDKEIGVL</sequence>
<feature type="compositionally biased region" description="Polar residues" evidence="1">
    <location>
        <begin position="284"/>
        <end position="361"/>
    </location>
</feature>
<evidence type="ECO:0000313" key="3">
    <source>
        <dbReference type="Proteomes" id="UP001415857"/>
    </source>
</evidence>
<proteinExistence type="predicted"/>
<comment type="caution">
    <text evidence="2">The sequence shown here is derived from an EMBL/GenBank/DDBJ whole genome shotgun (WGS) entry which is preliminary data.</text>
</comment>
<evidence type="ECO:0000256" key="1">
    <source>
        <dbReference type="SAM" id="MobiDB-lite"/>
    </source>
</evidence>
<keyword evidence="3" id="KW-1185">Reference proteome</keyword>
<evidence type="ECO:0008006" key="4">
    <source>
        <dbReference type="Google" id="ProtNLM"/>
    </source>
</evidence>
<feature type="compositionally biased region" description="Polar residues" evidence="1">
    <location>
        <begin position="116"/>
        <end position="151"/>
    </location>
</feature>